<protein>
    <submittedName>
        <fullName evidence="1">Unnamed protein product</fullName>
    </submittedName>
</protein>
<name>A0ACB5SYX4_AMBMO</name>
<sequence>MPISKIMKMQNMLFSKTKDTLFAKLMNKDFTADVSNSLETNGHALNGVAATDADVTQADSSLIEPDFKEGNLFQTLITVDSELQLNPYKVWFAVTILMYVFEDYEEGKEIAAKIKIGDIEADEDVLSIIEAIGQALCQSLGFPDARVSISYLMLLCYWLWDDFEAVDMLLTDASILDQLLAYLVENAHDNVMLQGMIATLIGIVYEFSTKDSPISRQQLHTILDSRLGENLFSLKIQQFMHRSEVTNFEELAFLNPERDDTGLPEVYFDALFITLIKDNRYRIKGSIGHDPNTEPVRKLNYESYEKVKQEYSSLSQEFVSYKTDAEELSTRHVTEIEKLVNDYDELSKKYEKTSYELEELRSINDKLGGDFTKSGEEISRLTGIKRDLESQLSKVKQQLREAKQKISSLESSNKQLKDTLSTTEEAKTTAENGINKMSRELFQITRDQAAKEKKIKSLETESGAAKKKIDNLTSQYKNQLKQKQDKITALEQRIQVLIGDLKNGGEKYEELRQSLIEHTTKLETAEAQNEQYMGKLRKAADFVEKLKAEKQSTSNELEELKKSTAAAIEELKSKLQAATDEKLELSKSNDELKQKMTSVQDELAETFEEYTSLQEETNKEREELKSTVADLTAKLEESEKLNAELKAKVAELETELKEKVDGHSSSIESLQKELLSAKELKDSTLKELETHKSESETEVTELQTSVCSLKSELDGKTTELKN</sequence>
<proteinExistence type="predicted"/>
<dbReference type="EMBL" id="BSXS01001788">
    <property type="protein sequence ID" value="GME77245.1"/>
    <property type="molecule type" value="Genomic_DNA"/>
</dbReference>
<gene>
    <name evidence="1" type="ORF">Amon02_000295400</name>
</gene>
<reference evidence="1" key="1">
    <citation type="submission" date="2023-04" db="EMBL/GenBank/DDBJ databases">
        <title>Ambrosiozyma monospora NBRC 10751.</title>
        <authorList>
            <person name="Ichikawa N."/>
            <person name="Sato H."/>
            <person name="Tonouchi N."/>
        </authorList>
    </citation>
    <scope>NUCLEOTIDE SEQUENCE</scope>
    <source>
        <strain evidence="1">NBRC 10751</strain>
    </source>
</reference>
<dbReference type="Proteomes" id="UP001165064">
    <property type="component" value="Unassembled WGS sequence"/>
</dbReference>
<comment type="caution">
    <text evidence="1">The sequence shown here is derived from an EMBL/GenBank/DDBJ whole genome shotgun (WGS) entry which is preliminary data.</text>
</comment>
<keyword evidence="2" id="KW-1185">Reference proteome</keyword>
<accession>A0ACB5SYX4</accession>
<organism evidence="1 2">
    <name type="scientific">Ambrosiozyma monospora</name>
    <name type="common">Yeast</name>
    <name type="synonym">Endomycopsis monosporus</name>
    <dbReference type="NCBI Taxonomy" id="43982"/>
    <lineage>
        <taxon>Eukaryota</taxon>
        <taxon>Fungi</taxon>
        <taxon>Dikarya</taxon>
        <taxon>Ascomycota</taxon>
        <taxon>Saccharomycotina</taxon>
        <taxon>Pichiomycetes</taxon>
        <taxon>Pichiales</taxon>
        <taxon>Pichiaceae</taxon>
        <taxon>Ambrosiozyma</taxon>
    </lineage>
</organism>
<evidence type="ECO:0000313" key="1">
    <source>
        <dbReference type="EMBL" id="GME77245.1"/>
    </source>
</evidence>
<evidence type="ECO:0000313" key="2">
    <source>
        <dbReference type="Proteomes" id="UP001165064"/>
    </source>
</evidence>